<evidence type="ECO:0000256" key="3">
    <source>
        <dbReference type="PIRSR" id="PIRSR608264-1"/>
    </source>
</evidence>
<protein>
    <recommendedName>
        <fullName evidence="4">GH16 domain-containing protein</fullName>
    </recommendedName>
</protein>
<dbReference type="HOGENOM" id="CLU_039765_0_0_1"/>
<dbReference type="GeneID" id="27314936"/>
<feature type="domain" description="GH16" evidence="4">
    <location>
        <begin position="40"/>
        <end position="262"/>
    </location>
</feature>
<proteinExistence type="predicted"/>
<organism evidence="5 6">
    <name type="scientific">Verruconis gallopava</name>
    <dbReference type="NCBI Taxonomy" id="253628"/>
    <lineage>
        <taxon>Eukaryota</taxon>
        <taxon>Fungi</taxon>
        <taxon>Dikarya</taxon>
        <taxon>Ascomycota</taxon>
        <taxon>Pezizomycotina</taxon>
        <taxon>Dothideomycetes</taxon>
        <taxon>Pleosporomycetidae</taxon>
        <taxon>Venturiales</taxon>
        <taxon>Sympoventuriaceae</taxon>
        <taxon>Verruconis</taxon>
    </lineage>
</organism>
<evidence type="ECO:0000256" key="1">
    <source>
        <dbReference type="ARBA" id="ARBA00022801"/>
    </source>
</evidence>
<dbReference type="EMBL" id="KN847553">
    <property type="protein sequence ID" value="KIW01791.1"/>
    <property type="molecule type" value="Genomic_DNA"/>
</dbReference>
<dbReference type="PANTHER" id="PTHR38121">
    <property type="entry name" value="GH16 DOMAIN-CONTAINING PROTEIN"/>
    <property type="match status" value="1"/>
</dbReference>
<dbReference type="Proteomes" id="UP000053259">
    <property type="component" value="Unassembled WGS sequence"/>
</dbReference>
<evidence type="ECO:0000259" key="4">
    <source>
        <dbReference type="PROSITE" id="PS51762"/>
    </source>
</evidence>
<dbReference type="AlphaFoldDB" id="A0A0D1XHR8"/>
<feature type="active site" description="Nucleophile" evidence="3">
    <location>
        <position position="147"/>
    </location>
</feature>
<dbReference type="InterPro" id="IPR008264">
    <property type="entry name" value="Beta_glucanase"/>
</dbReference>
<reference evidence="5 6" key="1">
    <citation type="submission" date="2015-01" db="EMBL/GenBank/DDBJ databases">
        <title>The Genome Sequence of Ochroconis gallopava CBS43764.</title>
        <authorList>
            <consortium name="The Broad Institute Genomics Platform"/>
            <person name="Cuomo C."/>
            <person name="de Hoog S."/>
            <person name="Gorbushina A."/>
            <person name="Stielow B."/>
            <person name="Teixiera M."/>
            <person name="Abouelleil A."/>
            <person name="Chapman S.B."/>
            <person name="Priest M."/>
            <person name="Young S.K."/>
            <person name="Wortman J."/>
            <person name="Nusbaum C."/>
            <person name="Birren B."/>
        </authorList>
    </citation>
    <scope>NUCLEOTIDE SEQUENCE [LARGE SCALE GENOMIC DNA]</scope>
    <source>
        <strain evidence="5 6">CBS 43764</strain>
    </source>
</reference>
<sequence length="316" mass="34287">MLELAAGSIPCTSFSVNGSKNHFEYYRFYDFRDITSNSSSSEPGSPLPRSLIVSDGSWVNNWTIREEFREPSTENAIPMAYVKDNIFIENGALNFVTRRENATYQSAAELDFTAANFTYGSLRVSARVSGNPGAVAGIFTYYNDTQESDVEVLTRDPPGRTHFSNQPTTDDNGDIISGSTFNTSSPSYTNWNVYRLDWLPGQSKWYVDGKQLAKTTVHVPSHESMFILNLWSNAGPFSGSMVSGGSASMQVQWIEMAFNASPSNSAGNTVGGVVCSIDKSLGSPVPTSAAPMITLPDLSLLGATCVLVPLLFDGLI</sequence>
<keyword evidence="6" id="KW-1185">Reference proteome</keyword>
<evidence type="ECO:0000313" key="6">
    <source>
        <dbReference type="Proteomes" id="UP000053259"/>
    </source>
</evidence>
<dbReference type="VEuPathDB" id="FungiDB:PV09_06963"/>
<dbReference type="PROSITE" id="PS51762">
    <property type="entry name" value="GH16_2"/>
    <property type="match status" value="1"/>
</dbReference>
<dbReference type="SUPFAM" id="SSF49899">
    <property type="entry name" value="Concanavalin A-like lectins/glucanases"/>
    <property type="match status" value="1"/>
</dbReference>
<accession>A0A0D1XHR8</accession>
<dbReference type="PRINTS" id="PR00737">
    <property type="entry name" value="GLHYDRLASE16"/>
</dbReference>
<feature type="active site" description="Proton donor" evidence="3">
    <location>
        <position position="151"/>
    </location>
</feature>
<keyword evidence="1" id="KW-0378">Hydrolase</keyword>
<dbReference type="GO" id="GO:0005975">
    <property type="term" value="P:carbohydrate metabolic process"/>
    <property type="evidence" value="ECO:0007669"/>
    <property type="project" value="InterPro"/>
</dbReference>
<dbReference type="OrthoDB" id="4388755at2759"/>
<keyword evidence="2" id="KW-0326">Glycosidase</keyword>
<dbReference type="Pfam" id="PF00722">
    <property type="entry name" value="Glyco_hydro_16"/>
    <property type="match status" value="1"/>
</dbReference>
<evidence type="ECO:0000256" key="2">
    <source>
        <dbReference type="ARBA" id="ARBA00023295"/>
    </source>
</evidence>
<gene>
    <name evidence="5" type="ORF">PV09_06963</name>
</gene>
<name>A0A0D1XHR8_9PEZI</name>
<dbReference type="PANTHER" id="PTHR38121:SF4">
    <property type="entry name" value="GH16 DOMAIN-CONTAINING PROTEIN-RELATED"/>
    <property type="match status" value="1"/>
</dbReference>
<evidence type="ECO:0000313" key="5">
    <source>
        <dbReference type="EMBL" id="KIW01791.1"/>
    </source>
</evidence>
<dbReference type="GO" id="GO:0004553">
    <property type="term" value="F:hydrolase activity, hydrolyzing O-glycosyl compounds"/>
    <property type="evidence" value="ECO:0007669"/>
    <property type="project" value="InterPro"/>
</dbReference>
<dbReference type="Gene3D" id="2.60.120.200">
    <property type="match status" value="1"/>
</dbReference>
<dbReference type="InterPro" id="IPR000757">
    <property type="entry name" value="Beta-glucanase-like"/>
</dbReference>
<dbReference type="InParanoid" id="A0A0D1XHR8"/>
<dbReference type="InterPro" id="IPR013320">
    <property type="entry name" value="ConA-like_dom_sf"/>
</dbReference>
<dbReference type="RefSeq" id="XP_016211660.1">
    <property type="nucleotide sequence ID" value="XM_016360674.1"/>
</dbReference>
<dbReference type="CDD" id="cd00413">
    <property type="entry name" value="Glyco_hydrolase_16"/>
    <property type="match status" value="1"/>
</dbReference>
<dbReference type="STRING" id="253628.A0A0D1XHR8"/>